<evidence type="ECO:0000313" key="2">
    <source>
        <dbReference type="Proteomes" id="UP001610334"/>
    </source>
</evidence>
<dbReference type="InterPro" id="IPR053037">
    <property type="entry name" value="Pericyclase_pydY-like"/>
</dbReference>
<dbReference type="EMBL" id="JBFXLT010000104">
    <property type="protein sequence ID" value="KAL2808785.1"/>
    <property type="molecule type" value="Genomic_DNA"/>
</dbReference>
<dbReference type="PANTHER" id="PTHR38115">
    <property type="entry name" value="LIPOCALIN-LIKE DOMAIN-CONTAINING PROTEIN"/>
    <property type="match status" value="1"/>
</dbReference>
<comment type="caution">
    <text evidence="1">The sequence shown here is derived from an EMBL/GenBank/DDBJ whole genome shotgun (WGS) entry which is preliminary data.</text>
</comment>
<gene>
    <name evidence="1" type="ORF">BJX63DRAFT_408125</name>
</gene>
<sequence>MAECKAPEQSISITTTSMAELKIQNPLTRPSSRPSMQDLNGTWLLEKHLSSNIPLILKLQKIPFLVRHAITSSPIHLTITQYTETDAKGQKQIHLDLVQRTAGSFGLGVIEDKRVLDWVERNHEDFVFGEVLTRSRFVGGKKVNGEGDASVKRPDVKVNVSVEGGEEQQEMVGRFLRGEVGVDGDCMEGFLVEDGEEEAGDEAEREGKGLWIHTLEINEKTAWTVETVWGFAMVKGERYLTSRVVAVNGKGKFQLGRMVFRFLSREA</sequence>
<keyword evidence="2" id="KW-1185">Reference proteome</keyword>
<evidence type="ECO:0000313" key="1">
    <source>
        <dbReference type="EMBL" id="KAL2808785.1"/>
    </source>
</evidence>
<proteinExistence type="predicted"/>
<reference evidence="1 2" key="1">
    <citation type="submission" date="2024-07" db="EMBL/GenBank/DDBJ databases">
        <title>Section-level genome sequencing and comparative genomics of Aspergillus sections Usti and Cavernicolus.</title>
        <authorList>
            <consortium name="Lawrence Berkeley National Laboratory"/>
            <person name="Nybo J.L."/>
            <person name="Vesth T.C."/>
            <person name="Theobald S."/>
            <person name="Frisvad J.C."/>
            <person name="Larsen T.O."/>
            <person name="Kjaerboelling I."/>
            <person name="Rothschild-Mancinelli K."/>
            <person name="Lyhne E.K."/>
            <person name="Kogle M.E."/>
            <person name="Barry K."/>
            <person name="Clum A."/>
            <person name="Na H."/>
            <person name="Ledsgaard L."/>
            <person name="Lin J."/>
            <person name="Lipzen A."/>
            <person name="Kuo A."/>
            <person name="Riley R."/>
            <person name="Mondo S."/>
            <person name="Labutti K."/>
            <person name="Haridas S."/>
            <person name="Pangalinan J."/>
            <person name="Salamov A.A."/>
            <person name="Simmons B.A."/>
            <person name="Magnuson J.K."/>
            <person name="Chen J."/>
            <person name="Drula E."/>
            <person name="Henrissat B."/>
            <person name="Wiebenga A."/>
            <person name="Lubbers R.J."/>
            <person name="Gomes A.C."/>
            <person name="Makela M.R."/>
            <person name="Stajich J."/>
            <person name="Grigoriev I.V."/>
            <person name="Mortensen U.H."/>
            <person name="De Vries R.P."/>
            <person name="Baker S.E."/>
            <person name="Andersen M.R."/>
        </authorList>
    </citation>
    <scope>NUCLEOTIDE SEQUENCE [LARGE SCALE GENOMIC DNA]</scope>
    <source>
        <strain evidence="1 2">CBS 588.65</strain>
    </source>
</reference>
<name>A0ABR4H0D6_9EURO</name>
<dbReference type="PANTHER" id="PTHR38115:SF1">
    <property type="entry name" value="LIPOCALIN-LIKE DOMAIN-CONTAINING PROTEIN"/>
    <property type="match status" value="1"/>
</dbReference>
<dbReference type="Proteomes" id="UP001610334">
    <property type="component" value="Unassembled WGS sequence"/>
</dbReference>
<organism evidence="1 2">
    <name type="scientific">Aspergillus granulosus</name>
    <dbReference type="NCBI Taxonomy" id="176169"/>
    <lineage>
        <taxon>Eukaryota</taxon>
        <taxon>Fungi</taxon>
        <taxon>Dikarya</taxon>
        <taxon>Ascomycota</taxon>
        <taxon>Pezizomycotina</taxon>
        <taxon>Eurotiomycetes</taxon>
        <taxon>Eurotiomycetidae</taxon>
        <taxon>Eurotiales</taxon>
        <taxon>Aspergillaceae</taxon>
        <taxon>Aspergillus</taxon>
        <taxon>Aspergillus subgen. Nidulantes</taxon>
    </lineage>
</organism>
<accession>A0ABR4H0D6</accession>
<protein>
    <submittedName>
        <fullName evidence="1">Uncharacterized protein</fullName>
    </submittedName>
</protein>